<dbReference type="GO" id="GO:0003677">
    <property type="term" value="F:DNA binding"/>
    <property type="evidence" value="ECO:0007669"/>
    <property type="project" value="InterPro"/>
</dbReference>
<protein>
    <submittedName>
        <fullName evidence="2">Helix-turn-helix domain-containing protein</fullName>
    </submittedName>
</protein>
<dbReference type="EMBL" id="VKLS01000211">
    <property type="protein sequence ID" value="TSB38287.1"/>
    <property type="molecule type" value="Genomic_DNA"/>
</dbReference>
<dbReference type="Pfam" id="PF19054">
    <property type="entry name" value="DUF5753"/>
    <property type="match status" value="1"/>
</dbReference>
<comment type="caution">
    <text evidence="2">The sequence shown here is derived from an EMBL/GenBank/DDBJ whole genome shotgun (WGS) entry which is preliminary data.</text>
</comment>
<evidence type="ECO:0000259" key="1">
    <source>
        <dbReference type="PROSITE" id="PS50943"/>
    </source>
</evidence>
<sequence>MRRRRLGQELRRLRESLGLLGNDVAGRLRWSTSKLSRIEGGRTAPTPADVNRLLDLYGMSDDDKERDKLAKLTKEARKKGWWQLYSDVPYSTYIGLEAEAAQILTYEHVVPGLLQTTRYAEEINRATDPGLSEEALEQRVDVRMHRQKLLTEGGEPLEVRAVLDESALRRMVGDRDVMREQLHRLLEVADLPNVLLQVIPFSAGAHRGTLEGPFIILRFPDQEDPDVVYVEANSDQYPSDVPRYELAFDNLRAAAAGVPETLTLIRNMVKDL</sequence>
<dbReference type="PROSITE" id="PS50943">
    <property type="entry name" value="HTH_CROC1"/>
    <property type="match status" value="1"/>
</dbReference>
<reference evidence="2 3" key="1">
    <citation type="submission" date="2019-07" db="EMBL/GenBank/DDBJ databases">
        <title>Draft genome for Streptomyces benahoarensis MZ03-48.</title>
        <authorList>
            <person name="Gonzalez-Pimentel J.L."/>
        </authorList>
    </citation>
    <scope>NUCLEOTIDE SEQUENCE [LARGE SCALE GENOMIC DNA]</scope>
    <source>
        <strain evidence="2 3">MZ03-48</strain>
    </source>
</reference>
<proteinExistence type="predicted"/>
<organism evidence="2 3">
    <name type="scientific">Streptomyces benahoarensis</name>
    <dbReference type="NCBI Taxonomy" id="2595054"/>
    <lineage>
        <taxon>Bacteria</taxon>
        <taxon>Bacillati</taxon>
        <taxon>Actinomycetota</taxon>
        <taxon>Actinomycetes</taxon>
        <taxon>Kitasatosporales</taxon>
        <taxon>Streptomycetaceae</taxon>
        <taxon>Streptomyces</taxon>
    </lineage>
</organism>
<dbReference type="OrthoDB" id="5177725at2"/>
<dbReference type="Gene3D" id="1.10.260.40">
    <property type="entry name" value="lambda repressor-like DNA-binding domains"/>
    <property type="match status" value="1"/>
</dbReference>
<dbReference type="InterPro" id="IPR001387">
    <property type="entry name" value="Cro/C1-type_HTH"/>
</dbReference>
<name>A0A553ZA56_9ACTN</name>
<gene>
    <name evidence="2" type="ORF">FNZ23_17325</name>
</gene>
<feature type="domain" description="HTH cro/C1-type" evidence="1">
    <location>
        <begin position="10"/>
        <end position="64"/>
    </location>
</feature>
<dbReference type="SUPFAM" id="SSF47413">
    <property type="entry name" value="lambda repressor-like DNA-binding domains"/>
    <property type="match status" value="1"/>
</dbReference>
<accession>A0A553ZA56</accession>
<keyword evidence="3" id="KW-1185">Reference proteome</keyword>
<dbReference type="InterPro" id="IPR010982">
    <property type="entry name" value="Lambda_DNA-bd_dom_sf"/>
</dbReference>
<dbReference type="InterPro" id="IPR043917">
    <property type="entry name" value="DUF5753"/>
</dbReference>
<evidence type="ECO:0000313" key="3">
    <source>
        <dbReference type="Proteomes" id="UP000320888"/>
    </source>
</evidence>
<dbReference type="SMART" id="SM00530">
    <property type="entry name" value="HTH_XRE"/>
    <property type="match status" value="1"/>
</dbReference>
<dbReference type="AlphaFoldDB" id="A0A553ZA56"/>
<evidence type="ECO:0000313" key="2">
    <source>
        <dbReference type="EMBL" id="TSB38287.1"/>
    </source>
</evidence>
<dbReference type="Proteomes" id="UP000320888">
    <property type="component" value="Unassembled WGS sequence"/>
</dbReference>
<dbReference type="Pfam" id="PF13560">
    <property type="entry name" value="HTH_31"/>
    <property type="match status" value="1"/>
</dbReference>
<dbReference type="CDD" id="cd00093">
    <property type="entry name" value="HTH_XRE"/>
    <property type="match status" value="1"/>
</dbReference>